<gene>
    <name evidence="8" type="ORF">FRZ44_52350</name>
</gene>
<dbReference type="Gene3D" id="1.20.1250.20">
    <property type="entry name" value="MFS general substrate transporter like domains"/>
    <property type="match status" value="1"/>
</dbReference>
<dbReference type="InterPro" id="IPR020846">
    <property type="entry name" value="MFS_dom"/>
</dbReference>
<feature type="transmembrane region" description="Helical" evidence="6">
    <location>
        <begin position="174"/>
        <end position="199"/>
    </location>
</feature>
<evidence type="ECO:0000256" key="2">
    <source>
        <dbReference type="ARBA" id="ARBA00022475"/>
    </source>
</evidence>
<sequence>MTATDADRRGSRDQTDWAGIAFGVTLASLIAYQQFKLPPVLPMLLERYGYDRTLAGSFMSVYAVAGLLLSVPIGRWLARHGALRGVAVASLVMIVGNGLSLLAPGNGWLMLAGRALEGCSFAVGAILGPAIVGGCASPRHRHFAIALVSAWIPIGQIAAGLAAPFALAQDHWQWLWYGGIAATGAVWLWGTALARRHAFGRGTAGRRMAEPPLSRREHQALLIGAGVFLLWSGQYYAYMTWLPQYLIEARALGPVAAVFSYLLPVVVLMGFNILTGEVLRRGVGVTLLLLVGVAAQALSWWLTPFAHSDAAGIALLIFYGIAAGITPTCLFALPGAILGRAAGPHAFAILMTGRNVGVLIGPILMAVLQQGHGGWGAVAPLLGVTTSVATAGALLLHARYRRDAHQARS</sequence>
<keyword evidence="4 6" id="KW-1133">Transmembrane helix</keyword>
<accession>A0A5J6MUX8</accession>
<reference evidence="8 9" key="1">
    <citation type="submission" date="2019-08" db="EMBL/GenBank/DDBJ databases">
        <title>Hyperibacter terrae gen. nov., sp. nov. and Hyperibacter viscosus sp. nov., two new members in the family Rhodospirillaceae isolated from the rhizosphere of Hypericum perforatum.</title>
        <authorList>
            <person name="Noviana Z."/>
        </authorList>
    </citation>
    <scope>NUCLEOTIDE SEQUENCE [LARGE SCALE GENOMIC DNA]</scope>
    <source>
        <strain evidence="8 9">R5913</strain>
    </source>
</reference>
<feature type="transmembrane region" description="Helical" evidence="6">
    <location>
        <begin position="374"/>
        <end position="396"/>
    </location>
</feature>
<feature type="transmembrane region" description="Helical" evidence="6">
    <location>
        <begin position="313"/>
        <end position="333"/>
    </location>
</feature>
<dbReference type="Proteomes" id="UP000326202">
    <property type="component" value="Chromosome"/>
</dbReference>
<feature type="transmembrane region" description="Helical" evidence="6">
    <location>
        <begin position="17"/>
        <end position="35"/>
    </location>
</feature>
<dbReference type="CDD" id="cd06174">
    <property type="entry name" value="MFS"/>
    <property type="match status" value="1"/>
</dbReference>
<dbReference type="PANTHER" id="PTHR43124:SF3">
    <property type="entry name" value="CHLORAMPHENICOL EFFLUX PUMP RV0191"/>
    <property type="match status" value="1"/>
</dbReference>
<feature type="transmembrane region" description="Helical" evidence="6">
    <location>
        <begin position="115"/>
        <end position="136"/>
    </location>
</feature>
<evidence type="ECO:0000313" key="8">
    <source>
        <dbReference type="EMBL" id="QEX19920.1"/>
    </source>
</evidence>
<feature type="transmembrane region" description="Helical" evidence="6">
    <location>
        <begin position="143"/>
        <end position="168"/>
    </location>
</feature>
<dbReference type="GO" id="GO:0005886">
    <property type="term" value="C:plasma membrane"/>
    <property type="evidence" value="ECO:0007669"/>
    <property type="project" value="UniProtKB-SubCell"/>
</dbReference>
<evidence type="ECO:0000259" key="7">
    <source>
        <dbReference type="PROSITE" id="PS50850"/>
    </source>
</evidence>
<feature type="domain" description="Major facilitator superfamily (MFS) profile" evidence="7">
    <location>
        <begin position="1"/>
        <end position="401"/>
    </location>
</feature>
<evidence type="ECO:0000256" key="5">
    <source>
        <dbReference type="ARBA" id="ARBA00023136"/>
    </source>
</evidence>
<name>A0A5J6MUX8_9PROT</name>
<keyword evidence="5 6" id="KW-0472">Membrane</keyword>
<dbReference type="Pfam" id="PF07690">
    <property type="entry name" value="MFS_1"/>
    <property type="match status" value="1"/>
</dbReference>
<feature type="transmembrane region" description="Helical" evidence="6">
    <location>
        <begin position="220"/>
        <end position="239"/>
    </location>
</feature>
<dbReference type="InterPro" id="IPR011701">
    <property type="entry name" value="MFS"/>
</dbReference>
<comment type="subcellular location">
    <subcellularLocation>
        <location evidence="1">Cell membrane</location>
        <topology evidence="1">Multi-pass membrane protein</topology>
    </subcellularLocation>
</comment>
<feature type="transmembrane region" description="Helical" evidence="6">
    <location>
        <begin position="283"/>
        <end position="301"/>
    </location>
</feature>
<evidence type="ECO:0000256" key="6">
    <source>
        <dbReference type="SAM" id="Phobius"/>
    </source>
</evidence>
<dbReference type="InterPro" id="IPR050189">
    <property type="entry name" value="MFS_Efflux_Transporters"/>
</dbReference>
<feature type="transmembrane region" description="Helical" evidence="6">
    <location>
        <begin position="55"/>
        <end position="78"/>
    </location>
</feature>
<keyword evidence="2" id="KW-1003">Cell membrane</keyword>
<dbReference type="KEGG" id="htq:FRZ44_52350"/>
<proteinExistence type="predicted"/>
<dbReference type="PANTHER" id="PTHR43124">
    <property type="entry name" value="PURINE EFFLUX PUMP PBUE"/>
    <property type="match status" value="1"/>
</dbReference>
<evidence type="ECO:0000256" key="3">
    <source>
        <dbReference type="ARBA" id="ARBA00022692"/>
    </source>
</evidence>
<evidence type="ECO:0000256" key="1">
    <source>
        <dbReference type="ARBA" id="ARBA00004651"/>
    </source>
</evidence>
<organism evidence="8 9">
    <name type="scientific">Hypericibacter terrae</name>
    <dbReference type="NCBI Taxonomy" id="2602015"/>
    <lineage>
        <taxon>Bacteria</taxon>
        <taxon>Pseudomonadati</taxon>
        <taxon>Pseudomonadota</taxon>
        <taxon>Alphaproteobacteria</taxon>
        <taxon>Rhodospirillales</taxon>
        <taxon>Dongiaceae</taxon>
        <taxon>Hypericibacter</taxon>
    </lineage>
</organism>
<dbReference type="RefSeq" id="WP_191908306.1">
    <property type="nucleotide sequence ID" value="NZ_CP042906.1"/>
</dbReference>
<dbReference type="GO" id="GO:0022857">
    <property type="term" value="F:transmembrane transporter activity"/>
    <property type="evidence" value="ECO:0007669"/>
    <property type="project" value="InterPro"/>
</dbReference>
<feature type="transmembrane region" description="Helical" evidence="6">
    <location>
        <begin position="251"/>
        <end position="271"/>
    </location>
</feature>
<feature type="transmembrane region" description="Helical" evidence="6">
    <location>
        <begin position="85"/>
        <end position="103"/>
    </location>
</feature>
<evidence type="ECO:0000256" key="4">
    <source>
        <dbReference type="ARBA" id="ARBA00022989"/>
    </source>
</evidence>
<dbReference type="SUPFAM" id="SSF103473">
    <property type="entry name" value="MFS general substrate transporter"/>
    <property type="match status" value="1"/>
</dbReference>
<evidence type="ECO:0000313" key="9">
    <source>
        <dbReference type="Proteomes" id="UP000326202"/>
    </source>
</evidence>
<dbReference type="InterPro" id="IPR036259">
    <property type="entry name" value="MFS_trans_sf"/>
</dbReference>
<protein>
    <submittedName>
        <fullName evidence="8">MFS transporter</fullName>
    </submittedName>
</protein>
<dbReference type="EMBL" id="CP042906">
    <property type="protein sequence ID" value="QEX19920.1"/>
    <property type="molecule type" value="Genomic_DNA"/>
</dbReference>
<keyword evidence="3 6" id="KW-0812">Transmembrane</keyword>
<dbReference type="PROSITE" id="PS50850">
    <property type="entry name" value="MFS"/>
    <property type="match status" value="1"/>
</dbReference>
<feature type="transmembrane region" description="Helical" evidence="6">
    <location>
        <begin position="345"/>
        <end position="368"/>
    </location>
</feature>
<keyword evidence="9" id="KW-1185">Reference proteome</keyword>
<dbReference type="AlphaFoldDB" id="A0A5J6MUX8"/>